<evidence type="ECO:0000256" key="1">
    <source>
        <dbReference type="SAM" id="Phobius"/>
    </source>
</evidence>
<proteinExistence type="predicted"/>
<gene>
    <name evidence="3" type="ORF">LCGC14_2540020</name>
</gene>
<keyword evidence="1" id="KW-0812">Transmembrane</keyword>
<keyword evidence="1" id="KW-0472">Membrane</keyword>
<organism evidence="3">
    <name type="scientific">marine sediment metagenome</name>
    <dbReference type="NCBI Taxonomy" id="412755"/>
    <lineage>
        <taxon>unclassified sequences</taxon>
        <taxon>metagenomes</taxon>
        <taxon>ecological metagenomes</taxon>
    </lineage>
</organism>
<evidence type="ECO:0000259" key="2">
    <source>
        <dbReference type="Pfam" id="PF10107"/>
    </source>
</evidence>
<dbReference type="AlphaFoldDB" id="A0A0F9D2I1"/>
<keyword evidence="1" id="KW-1133">Transmembrane helix</keyword>
<comment type="caution">
    <text evidence="3">The sequence shown here is derived from an EMBL/GenBank/DDBJ whole genome shotgun (WGS) entry which is preliminary data.</text>
</comment>
<reference evidence="3" key="1">
    <citation type="journal article" date="2015" name="Nature">
        <title>Complex archaea that bridge the gap between prokaryotes and eukaryotes.</title>
        <authorList>
            <person name="Spang A."/>
            <person name="Saw J.H."/>
            <person name="Jorgensen S.L."/>
            <person name="Zaremba-Niedzwiedzka K."/>
            <person name="Martijn J."/>
            <person name="Lind A.E."/>
            <person name="van Eijk R."/>
            <person name="Schleper C."/>
            <person name="Guy L."/>
            <person name="Ettema T.J."/>
        </authorList>
    </citation>
    <scope>NUCLEOTIDE SEQUENCE</scope>
</reference>
<sequence length="135" mass="15761">MDPIYWIFIGIILILKVYILIKLIRKNKNLTQQYTKLLSQKKSSEVRLGQISEQIAPFLEGFSYDTRNTKFLGQPIDLICFEPDKVVFVEVKTGKSQLSEKQKHIKNLIKTKQVFWEEFRLAGDKVKPNTNNQDA</sequence>
<protein>
    <recommendedName>
        <fullName evidence="2">Holliday junction resolvase-related domain-containing protein</fullName>
    </recommendedName>
</protein>
<dbReference type="InterPro" id="IPR011335">
    <property type="entry name" value="Restrct_endonuc-II-like"/>
</dbReference>
<dbReference type="Pfam" id="PF10107">
    <property type="entry name" value="Endonuc_Holl"/>
    <property type="match status" value="1"/>
</dbReference>
<feature type="transmembrane region" description="Helical" evidence="1">
    <location>
        <begin position="6"/>
        <end position="24"/>
    </location>
</feature>
<dbReference type="InterPro" id="IPR019287">
    <property type="entry name" value="Hday_junct_resolvase-rel_dom"/>
</dbReference>
<name>A0A0F9D2I1_9ZZZZ</name>
<dbReference type="EMBL" id="LAZR01041431">
    <property type="protein sequence ID" value="KKL12011.1"/>
    <property type="molecule type" value="Genomic_DNA"/>
</dbReference>
<dbReference type="SUPFAM" id="SSF52980">
    <property type="entry name" value="Restriction endonuclease-like"/>
    <property type="match status" value="1"/>
</dbReference>
<accession>A0A0F9D2I1</accession>
<evidence type="ECO:0000313" key="3">
    <source>
        <dbReference type="EMBL" id="KKL12011.1"/>
    </source>
</evidence>
<feature type="domain" description="Holliday junction resolvase-related" evidence="2">
    <location>
        <begin position="40"/>
        <end position="120"/>
    </location>
</feature>